<evidence type="ECO:0000313" key="1">
    <source>
        <dbReference type="EMBL" id="MFC0581702.1"/>
    </source>
</evidence>
<dbReference type="InterPro" id="IPR009078">
    <property type="entry name" value="Ferritin-like_SF"/>
</dbReference>
<sequence length="284" mass="31810">MTDVDNLESFGDSAASATRVTPGFALRPEDIAVADAKPANQAVADYAMALGDDALIMGQRLSEWVSRAPEMEEDIALANVALDLLGHARSFLTYAGRFSDKTEDDLAYFRDEEEFRCLHIVQHPRGDFGRTIARMYLFGLYQELLYTALLGSEDKMIAAIAEKSLKEVAYHRDHAEMWIQRLAGGTEESKKRLEAGFAYDWPYVNEMFTDWDELDQLEGVAVRPSTLRAEFDERLNALFDENGLTAPQIPPSWGGGRKGEPSEYLGYILAEMQSLARKHPGATW</sequence>
<keyword evidence="2" id="KW-1185">Reference proteome</keyword>
<gene>
    <name evidence="1" type="primary">paaC</name>
    <name evidence="1" type="ORF">ACFFFR_04795</name>
</gene>
<dbReference type="PANTHER" id="PTHR30458">
    <property type="entry name" value="PHENYLACETIC ACID DEGRADATION PROTEIN PAA"/>
    <property type="match status" value="1"/>
</dbReference>
<dbReference type="PANTHER" id="PTHR30458:SF0">
    <property type="entry name" value="1,2-PHENYLACETYL-COA EPOXIDASE, SUBUNIT C"/>
    <property type="match status" value="1"/>
</dbReference>
<name>A0ABV6PBD1_9MICC</name>
<dbReference type="Proteomes" id="UP001589862">
    <property type="component" value="Unassembled WGS sequence"/>
</dbReference>
<keyword evidence="1" id="KW-0560">Oxidoreductase</keyword>
<dbReference type="GO" id="GO:0097266">
    <property type="term" value="F:phenylacetyl-CoA 1,2-epoxidase activity"/>
    <property type="evidence" value="ECO:0007669"/>
    <property type="project" value="UniProtKB-EC"/>
</dbReference>
<dbReference type="NCBIfam" id="TIGR02158">
    <property type="entry name" value="PA_CoA_Oxy3"/>
    <property type="match status" value="1"/>
</dbReference>
<dbReference type="EC" id="1.14.13.149" evidence="1"/>
<reference evidence="1 2" key="1">
    <citation type="submission" date="2024-09" db="EMBL/GenBank/DDBJ databases">
        <authorList>
            <person name="Sun Q."/>
            <person name="Mori K."/>
        </authorList>
    </citation>
    <scope>NUCLEOTIDE SEQUENCE [LARGE SCALE GENOMIC DNA]</scope>
    <source>
        <strain evidence="1 2">NCAIM B.02604</strain>
    </source>
</reference>
<dbReference type="InterPro" id="IPR011882">
    <property type="entry name" value="PaaC"/>
</dbReference>
<evidence type="ECO:0000313" key="2">
    <source>
        <dbReference type="Proteomes" id="UP001589862"/>
    </source>
</evidence>
<dbReference type="PIRSF" id="PIRSF037834">
    <property type="entry name" value="PA_CoA_Oase3"/>
    <property type="match status" value="1"/>
</dbReference>
<organism evidence="1 2">
    <name type="scientific">Micrococcoides hystricis</name>
    <dbReference type="NCBI Taxonomy" id="1572761"/>
    <lineage>
        <taxon>Bacteria</taxon>
        <taxon>Bacillati</taxon>
        <taxon>Actinomycetota</taxon>
        <taxon>Actinomycetes</taxon>
        <taxon>Micrococcales</taxon>
        <taxon>Micrococcaceae</taxon>
        <taxon>Micrococcoides</taxon>
    </lineage>
</organism>
<dbReference type="EMBL" id="JBHLUB010000023">
    <property type="protein sequence ID" value="MFC0581702.1"/>
    <property type="molecule type" value="Genomic_DNA"/>
</dbReference>
<dbReference type="SUPFAM" id="SSF47240">
    <property type="entry name" value="Ferritin-like"/>
    <property type="match status" value="1"/>
</dbReference>
<protein>
    <submittedName>
        <fullName evidence="1">1,2-phenylacetyl-CoA epoxidase subunit PaaC</fullName>
        <ecNumber evidence="1">1.14.13.149</ecNumber>
    </submittedName>
</protein>
<dbReference type="InterPro" id="IPR007814">
    <property type="entry name" value="PaaA_PaaC"/>
</dbReference>
<dbReference type="RefSeq" id="WP_377458387.1">
    <property type="nucleotide sequence ID" value="NZ_JBHLUB010000023.1"/>
</dbReference>
<dbReference type="InterPro" id="IPR052703">
    <property type="entry name" value="Aromatic_CoA_ox/epox"/>
</dbReference>
<dbReference type="InterPro" id="IPR012347">
    <property type="entry name" value="Ferritin-like"/>
</dbReference>
<dbReference type="Gene3D" id="1.20.1260.10">
    <property type="match status" value="1"/>
</dbReference>
<comment type="caution">
    <text evidence="1">The sequence shown here is derived from an EMBL/GenBank/DDBJ whole genome shotgun (WGS) entry which is preliminary data.</text>
</comment>
<accession>A0ABV6PBD1</accession>
<dbReference type="Pfam" id="PF05138">
    <property type="entry name" value="PaaA_PaaC"/>
    <property type="match status" value="1"/>
</dbReference>
<proteinExistence type="predicted"/>